<dbReference type="InterPro" id="IPR017907">
    <property type="entry name" value="Znf_RING_CS"/>
</dbReference>
<dbReference type="InterPro" id="IPR050952">
    <property type="entry name" value="TRIM-NHL_E3_ligases"/>
</dbReference>
<dbReference type="Proteomes" id="UP001374579">
    <property type="component" value="Unassembled WGS sequence"/>
</dbReference>
<dbReference type="GO" id="GO:0008270">
    <property type="term" value="F:zinc ion binding"/>
    <property type="evidence" value="ECO:0007669"/>
    <property type="project" value="UniProtKB-KW"/>
</dbReference>
<keyword evidence="3 5" id="KW-0863">Zinc-finger</keyword>
<dbReference type="Pfam" id="PF01436">
    <property type="entry name" value="NHL"/>
    <property type="match status" value="1"/>
</dbReference>
<dbReference type="InterPro" id="IPR001258">
    <property type="entry name" value="NHL_repeat"/>
</dbReference>
<evidence type="ECO:0000256" key="7">
    <source>
        <dbReference type="SAM" id="MobiDB-lite"/>
    </source>
</evidence>
<dbReference type="SUPFAM" id="SSF101898">
    <property type="entry name" value="NHL repeat"/>
    <property type="match status" value="1"/>
</dbReference>
<accession>A0AAN9ARL4</accession>
<gene>
    <name evidence="9" type="ORF">V1264_009522</name>
</gene>
<dbReference type="SMART" id="SM00184">
    <property type="entry name" value="RING"/>
    <property type="match status" value="1"/>
</dbReference>
<evidence type="ECO:0000256" key="2">
    <source>
        <dbReference type="ARBA" id="ARBA00022737"/>
    </source>
</evidence>
<dbReference type="InterPro" id="IPR011042">
    <property type="entry name" value="6-blade_b-propeller_TolB-like"/>
</dbReference>
<feature type="compositionally biased region" description="Gly residues" evidence="7">
    <location>
        <begin position="142"/>
        <end position="153"/>
    </location>
</feature>
<comment type="caution">
    <text evidence="9">The sequence shown here is derived from an EMBL/GenBank/DDBJ whole genome shotgun (WGS) entry which is preliminary data.</text>
</comment>
<dbReference type="EMBL" id="JBAMIC010000022">
    <property type="protein sequence ID" value="KAK7091903.1"/>
    <property type="molecule type" value="Genomic_DNA"/>
</dbReference>
<dbReference type="InterPro" id="IPR013083">
    <property type="entry name" value="Znf_RING/FYVE/PHD"/>
</dbReference>
<organism evidence="9 10">
    <name type="scientific">Littorina saxatilis</name>
    <dbReference type="NCBI Taxonomy" id="31220"/>
    <lineage>
        <taxon>Eukaryota</taxon>
        <taxon>Metazoa</taxon>
        <taxon>Spiralia</taxon>
        <taxon>Lophotrochozoa</taxon>
        <taxon>Mollusca</taxon>
        <taxon>Gastropoda</taxon>
        <taxon>Caenogastropoda</taxon>
        <taxon>Littorinimorpha</taxon>
        <taxon>Littorinoidea</taxon>
        <taxon>Littorinidae</taxon>
        <taxon>Littorina</taxon>
    </lineage>
</organism>
<evidence type="ECO:0000256" key="3">
    <source>
        <dbReference type="ARBA" id="ARBA00022771"/>
    </source>
</evidence>
<name>A0AAN9ARL4_9CAEN</name>
<dbReference type="Gene3D" id="3.30.40.10">
    <property type="entry name" value="Zinc/RING finger domain, C3HC4 (zinc finger)"/>
    <property type="match status" value="1"/>
</dbReference>
<feature type="compositionally biased region" description="Low complexity" evidence="7">
    <location>
        <begin position="128"/>
        <end position="141"/>
    </location>
</feature>
<feature type="compositionally biased region" description="Pro residues" evidence="7">
    <location>
        <begin position="156"/>
        <end position="169"/>
    </location>
</feature>
<reference evidence="9 10" key="1">
    <citation type="submission" date="2024-02" db="EMBL/GenBank/DDBJ databases">
        <title>Chromosome-scale genome assembly of the rough periwinkle Littorina saxatilis.</title>
        <authorList>
            <person name="De Jode A."/>
            <person name="Faria R."/>
            <person name="Formenti G."/>
            <person name="Sims Y."/>
            <person name="Smith T.P."/>
            <person name="Tracey A."/>
            <person name="Wood J.M.D."/>
            <person name="Zagrodzka Z.B."/>
            <person name="Johannesson K."/>
            <person name="Butlin R.K."/>
            <person name="Leder E.H."/>
        </authorList>
    </citation>
    <scope>NUCLEOTIDE SEQUENCE [LARGE SCALE GENOMIC DNA]</scope>
    <source>
        <strain evidence="9">Snail1</strain>
        <tissue evidence="9">Muscle</tissue>
    </source>
</reference>
<dbReference type="SUPFAM" id="SSF57850">
    <property type="entry name" value="RING/U-box"/>
    <property type="match status" value="1"/>
</dbReference>
<evidence type="ECO:0000259" key="8">
    <source>
        <dbReference type="PROSITE" id="PS50089"/>
    </source>
</evidence>
<evidence type="ECO:0000313" key="9">
    <source>
        <dbReference type="EMBL" id="KAK7091903.1"/>
    </source>
</evidence>
<dbReference type="InterPro" id="IPR027370">
    <property type="entry name" value="Znf-RING_euk"/>
</dbReference>
<evidence type="ECO:0000256" key="5">
    <source>
        <dbReference type="PROSITE-ProRule" id="PRU00175"/>
    </source>
</evidence>
<feature type="repeat" description="NHL" evidence="6">
    <location>
        <begin position="430"/>
        <end position="471"/>
    </location>
</feature>
<dbReference type="Gene3D" id="2.120.10.30">
    <property type="entry name" value="TolB, C-terminal domain"/>
    <property type="match status" value="2"/>
</dbReference>
<feature type="repeat" description="NHL" evidence="6">
    <location>
        <begin position="381"/>
        <end position="424"/>
    </location>
</feature>
<dbReference type="GO" id="GO:0061630">
    <property type="term" value="F:ubiquitin protein ligase activity"/>
    <property type="evidence" value="ECO:0007669"/>
    <property type="project" value="TreeGrafter"/>
</dbReference>
<feature type="region of interest" description="Disordered" evidence="7">
    <location>
        <begin position="201"/>
        <end position="225"/>
    </location>
</feature>
<dbReference type="GO" id="GO:0043161">
    <property type="term" value="P:proteasome-mediated ubiquitin-dependent protein catabolic process"/>
    <property type="evidence" value="ECO:0007669"/>
    <property type="project" value="TreeGrafter"/>
</dbReference>
<sequence>MSTLNLRNRIEEDHLTCTICFQPFTRPKALPCLHTFCEHCLREYVVSRGYEPSGEFPCPICRVTVKIPSGGVDQFADNHLVQSLSHTVDNTKVRPQPVVRPTPKPRRSLQPKTDDDGATGAPPPYTPTPFAEGGAASSAAGCYGGMEGGGGVGQPQHPPPRVNPPPFAPPGYNFNPQTGYNPPPYYPPPVNYPGPSPSYMHVGGNPVPPTSSVQPGAGHSAPNPYPAPLLYPTIPPPSSESGDSCSKGLQLKFGKKGASVTDFHKPFGLAISDACDFIVTDVGGNRIFVFNYRGEPKKAFHCDSRIKDVAVNSKNEILVVVNKPGAALICYDMSGRYLGEHGKFITHEETQGISPFINGGAVITGIQNHSVYIMTDQYKLSSKFGRKGTGDGYFQSPAFVATDSKNHIIVSDNVNHNVQVFNSQGKFKVRFGSKGSAPGQLFQPMGVVATADDNIIVADTGNCRVEMFTSKGAYTRTVVSGTHQLGEDVRPVNVAMTPRGDVAVLLKGNYFAEVRVYNPYTSASSGHDPTSVKDSATWYLVN</sequence>
<dbReference type="GO" id="GO:0000209">
    <property type="term" value="P:protein polyubiquitination"/>
    <property type="evidence" value="ECO:0007669"/>
    <property type="project" value="TreeGrafter"/>
</dbReference>
<dbReference type="InterPro" id="IPR001841">
    <property type="entry name" value="Znf_RING"/>
</dbReference>
<dbReference type="PROSITE" id="PS51125">
    <property type="entry name" value="NHL"/>
    <property type="match status" value="3"/>
</dbReference>
<evidence type="ECO:0000256" key="1">
    <source>
        <dbReference type="ARBA" id="ARBA00022723"/>
    </source>
</evidence>
<feature type="repeat" description="NHL" evidence="6">
    <location>
        <begin position="250"/>
        <end position="293"/>
    </location>
</feature>
<keyword evidence="2" id="KW-0677">Repeat</keyword>
<feature type="domain" description="RING-type" evidence="8">
    <location>
        <begin position="17"/>
        <end position="62"/>
    </location>
</feature>
<dbReference type="PROSITE" id="PS50089">
    <property type="entry name" value="ZF_RING_2"/>
    <property type="match status" value="1"/>
</dbReference>
<proteinExistence type="predicted"/>
<evidence type="ECO:0000256" key="6">
    <source>
        <dbReference type="PROSITE-ProRule" id="PRU00504"/>
    </source>
</evidence>
<dbReference type="PANTHER" id="PTHR24104">
    <property type="entry name" value="E3 UBIQUITIN-PROTEIN LIGASE NHLRC1-RELATED"/>
    <property type="match status" value="1"/>
</dbReference>
<keyword evidence="4" id="KW-0862">Zinc</keyword>
<dbReference type="PROSITE" id="PS00518">
    <property type="entry name" value="ZF_RING_1"/>
    <property type="match status" value="1"/>
</dbReference>
<keyword evidence="1" id="KW-0479">Metal-binding</keyword>
<dbReference type="Pfam" id="PF13445">
    <property type="entry name" value="zf-RING_UBOX"/>
    <property type="match status" value="1"/>
</dbReference>
<evidence type="ECO:0000313" key="10">
    <source>
        <dbReference type="Proteomes" id="UP001374579"/>
    </source>
</evidence>
<dbReference type="PANTHER" id="PTHR24104:SF57">
    <property type="entry name" value="BEE-MILK PROTEIN"/>
    <property type="match status" value="1"/>
</dbReference>
<evidence type="ECO:0000256" key="4">
    <source>
        <dbReference type="ARBA" id="ARBA00022833"/>
    </source>
</evidence>
<keyword evidence="10" id="KW-1185">Reference proteome</keyword>
<dbReference type="AlphaFoldDB" id="A0AAN9ARL4"/>
<protein>
    <recommendedName>
        <fullName evidence="8">RING-type domain-containing protein</fullName>
    </recommendedName>
</protein>
<feature type="region of interest" description="Disordered" evidence="7">
    <location>
        <begin position="86"/>
        <end position="180"/>
    </location>
</feature>